<dbReference type="EMBL" id="BARW01038229">
    <property type="protein sequence ID" value="GAJ21331.1"/>
    <property type="molecule type" value="Genomic_DNA"/>
</dbReference>
<dbReference type="GO" id="GO:0006310">
    <property type="term" value="P:DNA recombination"/>
    <property type="evidence" value="ECO:0007669"/>
    <property type="project" value="UniProtKB-KW"/>
</dbReference>
<comment type="caution">
    <text evidence="3">The sequence shown here is derived from an EMBL/GenBank/DDBJ whole genome shotgun (WGS) entry which is preliminary data.</text>
</comment>
<evidence type="ECO:0000256" key="1">
    <source>
        <dbReference type="ARBA" id="ARBA00023172"/>
    </source>
</evidence>
<evidence type="ECO:0000313" key="3">
    <source>
        <dbReference type="EMBL" id="GAJ21331.1"/>
    </source>
</evidence>
<dbReference type="GO" id="GO:0003677">
    <property type="term" value="F:DNA binding"/>
    <property type="evidence" value="ECO:0007669"/>
    <property type="project" value="InterPro"/>
</dbReference>
<keyword evidence="1" id="KW-0233">DNA recombination</keyword>
<dbReference type="InterPro" id="IPR013762">
    <property type="entry name" value="Integrase-like_cat_sf"/>
</dbReference>
<organism evidence="3">
    <name type="scientific">marine sediment metagenome</name>
    <dbReference type="NCBI Taxonomy" id="412755"/>
    <lineage>
        <taxon>unclassified sequences</taxon>
        <taxon>metagenomes</taxon>
        <taxon>ecological metagenomes</taxon>
    </lineage>
</organism>
<gene>
    <name evidence="3" type="ORF">S12H4_58742</name>
</gene>
<dbReference type="PROSITE" id="PS51898">
    <property type="entry name" value="TYR_RECOMBINASE"/>
    <property type="match status" value="1"/>
</dbReference>
<proteinExistence type="predicted"/>
<reference evidence="3" key="1">
    <citation type="journal article" date="2014" name="Front. Microbiol.">
        <title>High frequency of phylogenetically diverse reductive dehalogenase-homologous genes in deep subseafloor sedimentary metagenomes.</title>
        <authorList>
            <person name="Kawai M."/>
            <person name="Futagami T."/>
            <person name="Toyoda A."/>
            <person name="Takaki Y."/>
            <person name="Nishi S."/>
            <person name="Hori S."/>
            <person name="Arai W."/>
            <person name="Tsubouchi T."/>
            <person name="Morono Y."/>
            <person name="Uchiyama I."/>
            <person name="Ito T."/>
            <person name="Fujiyama A."/>
            <person name="Inagaki F."/>
            <person name="Takami H."/>
        </authorList>
    </citation>
    <scope>NUCLEOTIDE SEQUENCE</scope>
    <source>
        <strain evidence="3">Expedition CK06-06</strain>
    </source>
</reference>
<feature type="non-terminal residue" evidence="3">
    <location>
        <position position="1"/>
    </location>
</feature>
<evidence type="ECO:0000259" key="2">
    <source>
        <dbReference type="PROSITE" id="PS51898"/>
    </source>
</evidence>
<sequence length="177" mass="20169">RYANATIHLYKARLKFFFAWLFECDYREYPPCVKWIRVNNPGSRIKSGGAKLPLDPEDILTPAEVLKLIDASQHPRNQALIATLYESGGRSQEVLAMKIKSVRIGQPISHITLKGETGKRNLPVKNCISYILAWLNVHPLRKDREAPLWLSRQGPSNSITYHVLRRLLIDAKKKAGI</sequence>
<dbReference type="AlphaFoldDB" id="X1VUK1"/>
<dbReference type="Gene3D" id="1.10.443.10">
    <property type="entry name" value="Intergrase catalytic core"/>
    <property type="match status" value="1"/>
</dbReference>
<protein>
    <recommendedName>
        <fullName evidence="2">Tyr recombinase domain-containing protein</fullName>
    </recommendedName>
</protein>
<name>X1VUK1_9ZZZZ</name>
<dbReference type="InterPro" id="IPR002104">
    <property type="entry name" value="Integrase_catalytic"/>
</dbReference>
<dbReference type="GO" id="GO:0015074">
    <property type="term" value="P:DNA integration"/>
    <property type="evidence" value="ECO:0007669"/>
    <property type="project" value="InterPro"/>
</dbReference>
<feature type="domain" description="Tyr recombinase" evidence="2">
    <location>
        <begin position="55"/>
        <end position="177"/>
    </location>
</feature>
<dbReference type="InterPro" id="IPR011010">
    <property type="entry name" value="DNA_brk_join_enz"/>
</dbReference>
<dbReference type="SUPFAM" id="SSF56349">
    <property type="entry name" value="DNA breaking-rejoining enzymes"/>
    <property type="match status" value="1"/>
</dbReference>
<accession>X1VUK1</accession>
<feature type="non-terminal residue" evidence="3">
    <location>
        <position position="177"/>
    </location>
</feature>
<dbReference type="CDD" id="cd00397">
    <property type="entry name" value="DNA_BRE_C"/>
    <property type="match status" value="1"/>
</dbReference>